<evidence type="ECO:0000313" key="3">
    <source>
        <dbReference type="Proteomes" id="UP000276834"/>
    </source>
</evidence>
<reference evidence="2 3" key="1">
    <citation type="journal article" date="2018" name="Proc. R. Soc. B">
        <title>A non-coding region near Follistatin controls head colour polymorphism in the Gouldian finch.</title>
        <authorList>
            <person name="Toomey M.B."/>
            <person name="Marques C.I."/>
            <person name="Andrade P."/>
            <person name="Araujo P.M."/>
            <person name="Sabatino S."/>
            <person name="Gazda M.A."/>
            <person name="Afonso S."/>
            <person name="Lopes R.J."/>
            <person name="Corbo J.C."/>
            <person name="Carneiro M."/>
        </authorList>
    </citation>
    <scope>NUCLEOTIDE SEQUENCE [LARGE SCALE GENOMIC DNA]</scope>
    <source>
        <strain evidence="2">Red01</strain>
        <tissue evidence="2">Muscle</tissue>
    </source>
</reference>
<dbReference type="Proteomes" id="UP000276834">
    <property type="component" value="Unassembled WGS sequence"/>
</dbReference>
<protein>
    <submittedName>
        <fullName evidence="2">Uncharacterized protein</fullName>
    </submittedName>
</protein>
<comment type="caution">
    <text evidence="2">The sequence shown here is derived from an EMBL/GenBank/DDBJ whole genome shotgun (WGS) entry which is preliminary data.</text>
</comment>
<proteinExistence type="predicted"/>
<feature type="compositionally biased region" description="Polar residues" evidence="1">
    <location>
        <begin position="213"/>
        <end position="224"/>
    </location>
</feature>
<name>A0A3L8SVB6_CHLGU</name>
<accession>A0A3L8SVB6</accession>
<sequence>PAGASARAAAAQGSTRYCCSAAACPPPPPPAAGPARPRGEGRGPRPLGGAAPPPRAAGCRRSPSRRPAASGAAGGSSSGLCGADFARPGSVSVWGGTPRRTARAAGPSRPRWALRPSAEAGPPGHSRTSRGTRPSELRCSRAAGRAKMNSDPDPTSSPSHPQQHLGRSQLNAAPVDHSGNSQRPGTSSADSATSSVPGYSCSREKTGKKGKYESNSYAKSACTQ</sequence>
<evidence type="ECO:0000256" key="1">
    <source>
        <dbReference type="SAM" id="MobiDB-lite"/>
    </source>
</evidence>
<feature type="non-terminal residue" evidence="2">
    <location>
        <position position="1"/>
    </location>
</feature>
<feature type="compositionally biased region" description="Basic and acidic residues" evidence="1">
    <location>
        <begin position="202"/>
        <end position="212"/>
    </location>
</feature>
<evidence type="ECO:0000313" key="2">
    <source>
        <dbReference type="EMBL" id="RLW08926.1"/>
    </source>
</evidence>
<organism evidence="2 3">
    <name type="scientific">Chloebia gouldiae</name>
    <name type="common">Gouldian finch</name>
    <name type="synonym">Erythrura gouldiae</name>
    <dbReference type="NCBI Taxonomy" id="44316"/>
    <lineage>
        <taxon>Eukaryota</taxon>
        <taxon>Metazoa</taxon>
        <taxon>Chordata</taxon>
        <taxon>Craniata</taxon>
        <taxon>Vertebrata</taxon>
        <taxon>Euteleostomi</taxon>
        <taxon>Archelosauria</taxon>
        <taxon>Archosauria</taxon>
        <taxon>Dinosauria</taxon>
        <taxon>Saurischia</taxon>
        <taxon>Theropoda</taxon>
        <taxon>Coelurosauria</taxon>
        <taxon>Aves</taxon>
        <taxon>Neognathae</taxon>
        <taxon>Neoaves</taxon>
        <taxon>Telluraves</taxon>
        <taxon>Australaves</taxon>
        <taxon>Passeriformes</taxon>
        <taxon>Passeroidea</taxon>
        <taxon>Passeridae</taxon>
        <taxon>Chloebia</taxon>
    </lineage>
</organism>
<dbReference type="EMBL" id="QUSF01000005">
    <property type="protein sequence ID" value="RLW08926.1"/>
    <property type="molecule type" value="Genomic_DNA"/>
</dbReference>
<feature type="compositionally biased region" description="Low complexity" evidence="1">
    <location>
        <begin position="44"/>
        <end position="71"/>
    </location>
</feature>
<feature type="compositionally biased region" description="Low complexity" evidence="1">
    <location>
        <begin position="151"/>
        <end position="164"/>
    </location>
</feature>
<feature type="compositionally biased region" description="Polar residues" evidence="1">
    <location>
        <begin position="178"/>
        <end position="197"/>
    </location>
</feature>
<dbReference type="AlphaFoldDB" id="A0A3L8SVB6"/>
<gene>
    <name evidence="2" type="ORF">DV515_00002950</name>
</gene>
<keyword evidence="3" id="KW-1185">Reference proteome</keyword>
<feature type="region of interest" description="Disordered" evidence="1">
    <location>
        <begin position="19"/>
        <end position="224"/>
    </location>
</feature>